<dbReference type="KEGG" id="lgi:LOTGIDRAFT_113990"/>
<dbReference type="SUPFAM" id="SSF51556">
    <property type="entry name" value="Metallo-dependent hydrolases"/>
    <property type="match status" value="1"/>
</dbReference>
<comment type="cofactor">
    <cofactor evidence="9">
        <name>Zn(2+)</name>
        <dbReference type="ChEBI" id="CHEBI:29105"/>
    </cofactor>
    <text evidence="9">Binds 1 zinc ion per subunit.</text>
</comment>
<name>V4AYK6_LOTGI</name>
<protein>
    <recommendedName>
        <fullName evidence="4 9">Guanine deaminase</fullName>
        <shortName evidence="9">Guanase</shortName>
        <ecNumber evidence="3 9">3.5.4.3</ecNumber>
    </recommendedName>
    <alternativeName>
        <fullName evidence="9">Guanine aminohydrolase</fullName>
    </alternativeName>
</protein>
<dbReference type="AlphaFoldDB" id="V4AYK6"/>
<dbReference type="PANTHER" id="PTHR11271">
    <property type="entry name" value="GUANINE DEAMINASE"/>
    <property type="match status" value="1"/>
</dbReference>
<proteinExistence type="inferred from homology"/>
<evidence type="ECO:0000256" key="6">
    <source>
        <dbReference type="ARBA" id="ARBA00022801"/>
    </source>
</evidence>
<evidence type="ECO:0000256" key="2">
    <source>
        <dbReference type="ARBA" id="ARBA00006745"/>
    </source>
</evidence>
<dbReference type="FunFam" id="3.20.20.140:FF:000022">
    <property type="entry name" value="Guanine deaminase"/>
    <property type="match status" value="1"/>
</dbReference>
<dbReference type="HOGENOM" id="CLU_012358_0_1_1"/>
<dbReference type="UniPathway" id="UPA00603">
    <property type="reaction ID" value="UER00660"/>
</dbReference>
<dbReference type="EMBL" id="KB201205">
    <property type="protein sequence ID" value="ESO98756.1"/>
    <property type="molecule type" value="Genomic_DNA"/>
</dbReference>
<sequence>MTILNVICGTIIHSTKEDNLVILQDAAIGFQDKKIVFLCKKADLTSLTKEFSFCIKNVEYLSKRQFLIPGFVDTHAHASQYSYQGTGMDRGLMDWLNTYTFPVESKFQDKQFATDVYQKAVSRFLKNGTTTASYYGTIHTDCTLVLCRIIDKLGQRALVGKVNMNQRSPDYYVETTDQSISETNRFVEEVLNLEVNLVTPCITPRFALSCSLDLQEELGKIAQHYNLPIQTHLSECLTECSEVKSCYPDRKHYIDVYHKAGLLSNRTVLAHSIYLSDNELQIIKDKNCGIAHCPNSNLSLRSGLFDARKVLELDIKLGLGSDIAGGYSCSILDAIRSSVEVSHTIAILNEGQNKEYKPINFRDSFKMATLGGAQVLGLDDKIGNFEVGKEFDALLVDVELNDSNFDVFESDTFEDIFQKFIYLGDDRNIKRVYISGSQVKM</sequence>
<dbReference type="InterPro" id="IPR014311">
    <property type="entry name" value="Guanine_deaminase"/>
</dbReference>
<dbReference type="CTD" id="20231032"/>
<accession>V4AYK6</accession>
<dbReference type="EC" id="3.5.4.3" evidence="3 9"/>
<evidence type="ECO:0000256" key="4">
    <source>
        <dbReference type="ARBA" id="ARBA00014514"/>
    </source>
</evidence>
<evidence type="ECO:0000256" key="7">
    <source>
        <dbReference type="ARBA" id="ARBA00022833"/>
    </source>
</evidence>
<dbReference type="GO" id="GO:0006147">
    <property type="term" value="P:guanine catabolic process"/>
    <property type="evidence" value="ECO:0007669"/>
    <property type="project" value="UniProtKB-UniRule"/>
</dbReference>
<reference evidence="11 12" key="1">
    <citation type="journal article" date="2013" name="Nature">
        <title>Insights into bilaterian evolution from three spiralian genomes.</title>
        <authorList>
            <person name="Simakov O."/>
            <person name="Marletaz F."/>
            <person name="Cho S.J."/>
            <person name="Edsinger-Gonzales E."/>
            <person name="Havlak P."/>
            <person name="Hellsten U."/>
            <person name="Kuo D.H."/>
            <person name="Larsson T."/>
            <person name="Lv J."/>
            <person name="Arendt D."/>
            <person name="Savage R."/>
            <person name="Osoegawa K."/>
            <person name="de Jong P."/>
            <person name="Grimwood J."/>
            <person name="Chapman J.A."/>
            <person name="Shapiro H."/>
            <person name="Aerts A."/>
            <person name="Otillar R.P."/>
            <person name="Terry A.Y."/>
            <person name="Boore J.L."/>
            <person name="Grigoriev I.V."/>
            <person name="Lindberg D.R."/>
            <person name="Seaver E.C."/>
            <person name="Weisblat D.A."/>
            <person name="Putnam N.H."/>
            <person name="Rokhsar D.S."/>
        </authorList>
    </citation>
    <scope>NUCLEOTIDE SEQUENCE [LARGE SCALE GENOMIC DNA]</scope>
</reference>
<dbReference type="RefSeq" id="XP_009050393.1">
    <property type="nucleotide sequence ID" value="XM_009052145.1"/>
</dbReference>
<dbReference type="OMA" id="CVHMNDS"/>
<dbReference type="InterPro" id="IPR006680">
    <property type="entry name" value="Amidohydro-rel"/>
</dbReference>
<comment type="pathway">
    <text evidence="1 9">Purine metabolism; guanine degradation; xanthine from guanine: step 1/1.</text>
</comment>
<dbReference type="GO" id="GO:0008892">
    <property type="term" value="F:guanine deaminase activity"/>
    <property type="evidence" value="ECO:0007669"/>
    <property type="project" value="UniProtKB-UniRule"/>
</dbReference>
<keyword evidence="7 9" id="KW-0862">Zinc</keyword>
<evidence type="ECO:0000313" key="11">
    <source>
        <dbReference type="EMBL" id="ESO98756.1"/>
    </source>
</evidence>
<feature type="domain" description="Amidohydrolase-related" evidence="10">
    <location>
        <begin position="66"/>
        <end position="439"/>
    </location>
</feature>
<keyword evidence="6 9" id="KW-0378">Hydrolase</keyword>
<evidence type="ECO:0000256" key="8">
    <source>
        <dbReference type="ARBA" id="ARBA00051148"/>
    </source>
</evidence>
<evidence type="ECO:0000313" key="12">
    <source>
        <dbReference type="Proteomes" id="UP000030746"/>
    </source>
</evidence>
<dbReference type="InterPro" id="IPR032466">
    <property type="entry name" value="Metal_Hydrolase"/>
</dbReference>
<dbReference type="Pfam" id="PF01979">
    <property type="entry name" value="Amidohydro_1"/>
    <property type="match status" value="1"/>
</dbReference>
<evidence type="ECO:0000256" key="1">
    <source>
        <dbReference type="ARBA" id="ARBA00004984"/>
    </source>
</evidence>
<comment type="similarity">
    <text evidence="2 9">Belongs to the metallo-dependent hydrolases superfamily. ATZ/TRZ family.</text>
</comment>
<comment type="function">
    <text evidence="9">Catalyzes the hydrolytic deamination of guanine, producing xanthine and ammonia.</text>
</comment>
<comment type="catalytic activity">
    <reaction evidence="8 9">
        <text>guanine + H2O + H(+) = xanthine + NH4(+)</text>
        <dbReference type="Rhea" id="RHEA:14665"/>
        <dbReference type="ChEBI" id="CHEBI:15377"/>
        <dbReference type="ChEBI" id="CHEBI:15378"/>
        <dbReference type="ChEBI" id="CHEBI:16235"/>
        <dbReference type="ChEBI" id="CHEBI:17712"/>
        <dbReference type="ChEBI" id="CHEBI:28938"/>
        <dbReference type="EC" id="3.5.4.3"/>
    </reaction>
</comment>
<dbReference type="OrthoDB" id="194468at2759"/>
<dbReference type="Gene3D" id="3.20.20.140">
    <property type="entry name" value="Metal-dependent hydrolases"/>
    <property type="match status" value="1"/>
</dbReference>
<keyword evidence="5 9" id="KW-0479">Metal-binding</keyword>
<gene>
    <name evidence="11" type="ORF">LOTGIDRAFT_113990</name>
</gene>
<dbReference type="GO" id="GO:0005829">
    <property type="term" value="C:cytosol"/>
    <property type="evidence" value="ECO:0007669"/>
    <property type="project" value="TreeGrafter"/>
</dbReference>
<dbReference type="InterPro" id="IPR011059">
    <property type="entry name" value="Metal-dep_hydrolase_composite"/>
</dbReference>
<evidence type="ECO:0000256" key="5">
    <source>
        <dbReference type="ARBA" id="ARBA00022723"/>
    </source>
</evidence>
<dbReference type="PANTHER" id="PTHR11271:SF6">
    <property type="entry name" value="GUANINE DEAMINASE"/>
    <property type="match status" value="1"/>
</dbReference>
<dbReference type="InterPro" id="IPR051607">
    <property type="entry name" value="Metallo-dep_hydrolases"/>
</dbReference>
<dbReference type="Gene3D" id="2.30.40.10">
    <property type="entry name" value="Urease, subunit C, domain 1"/>
    <property type="match status" value="1"/>
</dbReference>
<evidence type="ECO:0000256" key="3">
    <source>
        <dbReference type="ARBA" id="ARBA00012781"/>
    </source>
</evidence>
<dbReference type="Proteomes" id="UP000030746">
    <property type="component" value="Unassembled WGS sequence"/>
</dbReference>
<evidence type="ECO:0000256" key="9">
    <source>
        <dbReference type="RuleBase" id="RU366009"/>
    </source>
</evidence>
<evidence type="ECO:0000259" key="10">
    <source>
        <dbReference type="Pfam" id="PF01979"/>
    </source>
</evidence>
<dbReference type="NCBIfam" id="TIGR02967">
    <property type="entry name" value="guan_deamin"/>
    <property type="match status" value="1"/>
</dbReference>
<dbReference type="STRING" id="225164.V4AYK6"/>
<keyword evidence="12" id="KW-1185">Reference proteome</keyword>
<dbReference type="GeneID" id="20231032"/>
<organism evidence="11 12">
    <name type="scientific">Lottia gigantea</name>
    <name type="common">Giant owl limpet</name>
    <dbReference type="NCBI Taxonomy" id="225164"/>
    <lineage>
        <taxon>Eukaryota</taxon>
        <taxon>Metazoa</taxon>
        <taxon>Spiralia</taxon>
        <taxon>Lophotrochozoa</taxon>
        <taxon>Mollusca</taxon>
        <taxon>Gastropoda</taxon>
        <taxon>Patellogastropoda</taxon>
        <taxon>Lottioidea</taxon>
        <taxon>Lottiidae</taxon>
        <taxon>Lottia</taxon>
    </lineage>
</organism>
<dbReference type="GO" id="GO:0008270">
    <property type="term" value="F:zinc ion binding"/>
    <property type="evidence" value="ECO:0007669"/>
    <property type="project" value="UniProtKB-UniRule"/>
</dbReference>